<evidence type="ECO:0000313" key="1">
    <source>
        <dbReference type="EMBL" id="GIX72606.1"/>
    </source>
</evidence>
<organism evidence="1 2">
    <name type="scientific">Caerostris extrusa</name>
    <name type="common">Bark spider</name>
    <name type="synonym">Caerostris bankana</name>
    <dbReference type="NCBI Taxonomy" id="172846"/>
    <lineage>
        <taxon>Eukaryota</taxon>
        <taxon>Metazoa</taxon>
        <taxon>Ecdysozoa</taxon>
        <taxon>Arthropoda</taxon>
        <taxon>Chelicerata</taxon>
        <taxon>Arachnida</taxon>
        <taxon>Araneae</taxon>
        <taxon>Araneomorphae</taxon>
        <taxon>Entelegynae</taxon>
        <taxon>Araneoidea</taxon>
        <taxon>Araneidae</taxon>
        <taxon>Caerostris</taxon>
    </lineage>
</organism>
<accession>A0AAV4MKR3</accession>
<gene>
    <name evidence="1" type="ORF">CEXT_428851</name>
</gene>
<dbReference type="EMBL" id="BPLR01019862">
    <property type="protein sequence ID" value="GIX72606.1"/>
    <property type="molecule type" value="Genomic_DNA"/>
</dbReference>
<sequence length="120" mass="13938">MDNSVLIWMKVNKHNVDDMEDGEKCGVKMFLGRFRACSNELKLSLQIPPRQNRYRSSPWHYSKHPFCYLCLHTPIRVLFPRNHGDASQTDLKQNGKEGVLYAIRSSSVWVTENDAVTRNN</sequence>
<comment type="caution">
    <text evidence="1">The sequence shown here is derived from an EMBL/GenBank/DDBJ whole genome shotgun (WGS) entry which is preliminary data.</text>
</comment>
<name>A0AAV4MKR3_CAEEX</name>
<dbReference type="Proteomes" id="UP001054945">
    <property type="component" value="Unassembled WGS sequence"/>
</dbReference>
<dbReference type="AlphaFoldDB" id="A0AAV4MKR3"/>
<protein>
    <submittedName>
        <fullName evidence="1">Uncharacterized protein</fullName>
    </submittedName>
</protein>
<evidence type="ECO:0000313" key="2">
    <source>
        <dbReference type="Proteomes" id="UP001054945"/>
    </source>
</evidence>
<proteinExistence type="predicted"/>
<reference evidence="1 2" key="1">
    <citation type="submission" date="2021-06" db="EMBL/GenBank/DDBJ databases">
        <title>Caerostris extrusa draft genome.</title>
        <authorList>
            <person name="Kono N."/>
            <person name="Arakawa K."/>
        </authorList>
    </citation>
    <scope>NUCLEOTIDE SEQUENCE [LARGE SCALE GENOMIC DNA]</scope>
</reference>
<keyword evidence="2" id="KW-1185">Reference proteome</keyword>